<comment type="caution">
    <text evidence="1">The sequence shown here is derived from an EMBL/GenBank/DDBJ whole genome shotgun (WGS) entry which is preliminary data.</text>
</comment>
<evidence type="ECO:0008006" key="3">
    <source>
        <dbReference type="Google" id="ProtNLM"/>
    </source>
</evidence>
<evidence type="ECO:0000313" key="2">
    <source>
        <dbReference type="Proteomes" id="UP000574276"/>
    </source>
</evidence>
<reference evidence="1 2" key="1">
    <citation type="submission" date="2020-07" db="EMBL/GenBank/DDBJ databases">
        <title>Characterization and genome sequencing of isolate MD1, a novel member within the family Lachnospiraceae.</title>
        <authorList>
            <person name="Rettenmaier R."/>
            <person name="Di Bello L."/>
            <person name="Zinser C."/>
            <person name="Scheitz K."/>
            <person name="Liebl W."/>
            <person name="Zverlov V."/>
        </authorList>
    </citation>
    <scope>NUCLEOTIDE SEQUENCE [LARGE SCALE GENOMIC DNA]</scope>
    <source>
        <strain evidence="1 2">MD1</strain>
    </source>
</reference>
<organism evidence="1 2">
    <name type="scientific">Variimorphobacter saccharofermentans</name>
    <dbReference type="NCBI Taxonomy" id="2755051"/>
    <lineage>
        <taxon>Bacteria</taxon>
        <taxon>Bacillati</taxon>
        <taxon>Bacillota</taxon>
        <taxon>Clostridia</taxon>
        <taxon>Lachnospirales</taxon>
        <taxon>Lachnospiraceae</taxon>
        <taxon>Variimorphobacter</taxon>
    </lineage>
</organism>
<dbReference type="EMBL" id="JACEGA010000001">
    <property type="protein sequence ID" value="MBB2181414.1"/>
    <property type="molecule type" value="Genomic_DNA"/>
</dbReference>
<evidence type="ECO:0000313" key="1">
    <source>
        <dbReference type="EMBL" id="MBB2181414.1"/>
    </source>
</evidence>
<dbReference type="Proteomes" id="UP000574276">
    <property type="component" value="Unassembled WGS sequence"/>
</dbReference>
<protein>
    <recommendedName>
        <fullName evidence="3">Metallothionein</fullName>
    </recommendedName>
</protein>
<dbReference type="RefSeq" id="WP_228351192.1">
    <property type="nucleotide sequence ID" value="NZ_JACEGA010000001.1"/>
</dbReference>
<dbReference type="AlphaFoldDB" id="A0A839JVX3"/>
<proteinExistence type="predicted"/>
<name>A0A839JVX3_9FIRM</name>
<accession>A0A839JVX3</accession>
<sequence>MFEFKKSVAGVVKEEFECECCGTLDGQAPTGCGCGSMPAINYASSNCCDISTENDKPSANSGCGCSCSCS</sequence>
<gene>
    <name evidence="1" type="ORF">H0486_00700</name>
</gene>
<keyword evidence="2" id="KW-1185">Reference proteome</keyword>